<gene>
    <name evidence="2" type="ORF">I6G26_05735</name>
</gene>
<protein>
    <recommendedName>
        <fullName evidence="4">RHS repeat-associated core domain-containing protein</fullName>
    </recommendedName>
</protein>
<keyword evidence="3" id="KW-1185">Reference proteome</keyword>
<evidence type="ECO:0000256" key="1">
    <source>
        <dbReference type="SAM" id="Phobius"/>
    </source>
</evidence>
<evidence type="ECO:0008006" key="4">
    <source>
        <dbReference type="Google" id="ProtNLM"/>
    </source>
</evidence>
<accession>A0A7T3C124</accession>
<keyword evidence="1" id="KW-0812">Transmembrane</keyword>
<reference evidence="2 3" key="1">
    <citation type="submission" date="2020-12" db="EMBL/GenBank/DDBJ databases">
        <title>FDA dAtabase for Regulatory Grade micrObial Sequences (FDA-ARGOS): Supporting development and validation of Infectious Disease Dx tests.</title>
        <authorList>
            <person name="Sproer C."/>
            <person name="Gronow S."/>
            <person name="Severitt S."/>
            <person name="Schroder I."/>
            <person name="Tallon L."/>
            <person name="Sadzewicz L."/>
            <person name="Zhao X."/>
            <person name="Boylan J."/>
            <person name="Ott S."/>
            <person name="Bowen H."/>
            <person name="Vavikolanu K."/>
            <person name="Mehta A."/>
            <person name="Aluvathingal J."/>
            <person name="Nadendla S."/>
            <person name="Lowell S."/>
            <person name="Myers T."/>
            <person name="Yan Y."/>
            <person name="Sichtig H."/>
        </authorList>
    </citation>
    <scope>NUCLEOTIDE SEQUENCE [LARGE SCALE GENOMIC DNA]</scope>
    <source>
        <strain evidence="2 3">FDAARGOS_869</strain>
    </source>
</reference>
<organism evidence="2 3">
    <name type="scientific">Moraxella nonliquefaciens</name>
    <dbReference type="NCBI Taxonomy" id="478"/>
    <lineage>
        <taxon>Bacteria</taxon>
        <taxon>Pseudomonadati</taxon>
        <taxon>Pseudomonadota</taxon>
        <taxon>Gammaproteobacteria</taxon>
        <taxon>Moraxellales</taxon>
        <taxon>Moraxellaceae</taxon>
        <taxon>Moraxella</taxon>
    </lineage>
</organism>
<dbReference type="EMBL" id="CP065728">
    <property type="protein sequence ID" value="QPT45587.1"/>
    <property type="molecule type" value="Genomic_DNA"/>
</dbReference>
<dbReference type="NCBIfam" id="TIGR03696">
    <property type="entry name" value="Rhs_assc_core"/>
    <property type="match status" value="1"/>
</dbReference>
<evidence type="ECO:0000313" key="3">
    <source>
        <dbReference type="Proteomes" id="UP000594834"/>
    </source>
</evidence>
<sequence length="356" mass="39764">MLHYNIHRYFDPNRNQYLTPDPLGLTAGDDLYAFAHNRPHEYVDLWGLAPEIYEDLYKKMPFLERAIIGMMVHRNLAELVNATLLIDWGGDNSRNSTFGNLRPDAYYVDTTNRNLETSGKPFQGTLWELKPISYQQDDIKRKQGISQVNKYISIAKARNRGCWSGGKYADISTYLNVLNKHITLGGNIYKITTHADKPIDAQKDIYSGLVFYKATKVGILNYDERPQEATEPKIAPADKSHLDGIVERIKESMKGESLGDLVIQGALILLAIILAILLAKLILALGSASAAIILLFTSISALAKDGIVDENGNHKKVGILEALGKAIGVDFSKESLTSYAKTKFNQATEWVKGWFK</sequence>
<dbReference type="InterPro" id="IPR022385">
    <property type="entry name" value="Rhs_assc_core"/>
</dbReference>
<feature type="transmembrane region" description="Helical" evidence="1">
    <location>
        <begin position="258"/>
        <end position="278"/>
    </location>
</feature>
<dbReference type="Gene3D" id="2.180.10.10">
    <property type="entry name" value="RHS repeat-associated core"/>
    <property type="match status" value="1"/>
</dbReference>
<proteinExistence type="predicted"/>
<name>A0A7T3C124_MORNO</name>
<keyword evidence="1" id="KW-1133">Transmembrane helix</keyword>
<feature type="transmembrane region" description="Helical" evidence="1">
    <location>
        <begin position="284"/>
        <end position="303"/>
    </location>
</feature>
<keyword evidence="1" id="KW-0472">Membrane</keyword>
<evidence type="ECO:0000313" key="2">
    <source>
        <dbReference type="EMBL" id="QPT45587.1"/>
    </source>
</evidence>
<dbReference type="Proteomes" id="UP000594834">
    <property type="component" value="Chromosome"/>
</dbReference>